<evidence type="ECO:0000256" key="3">
    <source>
        <dbReference type="ARBA" id="ARBA00011738"/>
    </source>
</evidence>
<evidence type="ECO:0000256" key="8">
    <source>
        <dbReference type="ARBA" id="ARBA00072274"/>
    </source>
</evidence>
<dbReference type="PROSITE" id="PS01071">
    <property type="entry name" value="GRPE"/>
    <property type="match status" value="1"/>
</dbReference>
<dbReference type="SUPFAM" id="SSF51064">
    <property type="entry name" value="Head domain of nucleotide exchange factor GrpE"/>
    <property type="match status" value="1"/>
</dbReference>
<dbReference type="PANTHER" id="PTHR21237">
    <property type="entry name" value="GRPE PROTEIN"/>
    <property type="match status" value="1"/>
</dbReference>
<dbReference type="EMBL" id="DSGB01000004">
    <property type="protein sequence ID" value="HER95755.1"/>
    <property type="molecule type" value="Genomic_DNA"/>
</dbReference>
<dbReference type="InterPro" id="IPR009012">
    <property type="entry name" value="GrpE_head"/>
</dbReference>
<dbReference type="GO" id="GO:0051087">
    <property type="term" value="F:protein-folding chaperone binding"/>
    <property type="evidence" value="ECO:0007669"/>
    <property type="project" value="InterPro"/>
</dbReference>
<feature type="region of interest" description="Disordered" evidence="13">
    <location>
        <begin position="1"/>
        <end position="36"/>
    </location>
</feature>
<dbReference type="GO" id="GO:0000774">
    <property type="term" value="F:adenyl-nucleotide exchange factor activity"/>
    <property type="evidence" value="ECO:0007669"/>
    <property type="project" value="InterPro"/>
</dbReference>
<dbReference type="PRINTS" id="PR00773">
    <property type="entry name" value="GRPEPROTEIN"/>
</dbReference>
<dbReference type="HAMAP" id="MF_01151">
    <property type="entry name" value="GrpE"/>
    <property type="match status" value="1"/>
</dbReference>
<dbReference type="GO" id="GO:0051082">
    <property type="term" value="F:unfolded protein binding"/>
    <property type="evidence" value="ECO:0007669"/>
    <property type="project" value="TreeGrafter"/>
</dbReference>
<organism evidence="14">
    <name type="scientific">Rhodothermus marinus</name>
    <name type="common">Rhodothermus obamensis</name>
    <dbReference type="NCBI Taxonomy" id="29549"/>
    <lineage>
        <taxon>Bacteria</taxon>
        <taxon>Pseudomonadati</taxon>
        <taxon>Rhodothermota</taxon>
        <taxon>Rhodothermia</taxon>
        <taxon>Rhodothermales</taxon>
        <taxon>Rhodothermaceae</taxon>
        <taxon>Rhodothermus</taxon>
    </lineage>
</organism>
<evidence type="ECO:0000256" key="5">
    <source>
        <dbReference type="ARBA" id="ARBA00023016"/>
    </source>
</evidence>
<dbReference type="InterPro" id="IPR013805">
    <property type="entry name" value="GrpE_CC"/>
</dbReference>
<comment type="function">
    <text evidence="7 10 11">Participates actively in the response to hyperosmotic and heat shock by preventing the aggregation of stress-denatured proteins, in association with DnaK and GrpE. It is the nucleotide exchange factor for DnaK and may function as a thermosensor. Unfolded proteins bind initially to DnaJ; upon interaction with the DnaJ-bound protein, DnaK hydrolyzes its bound ATP, resulting in the formation of a stable complex. GrpE releases ADP from DnaK; ATP binding to DnaK triggers the release of the substrate protein, thus completing the reaction cycle. Several rounds of ATP-dependent interactions between DnaJ, DnaK and GrpE are required for fully efficient folding.</text>
</comment>
<evidence type="ECO:0000256" key="12">
    <source>
        <dbReference type="RuleBase" id="RU004478"/>
    </source>
</evidence>
<name>A0A7V2AZZ9_RHOMR</name>
<dbReference type="Pfam" id="PF01025">
    <property type="entry name" value="GrpE"/>
    <property type="match status" value="1"/>
</dbReference>
<evidence type="ECO:0000256" key="10">
    <source>
        <dbReference type="HAMAP-Rule" id="MF_01151"/>
    </source>
</evidence>
<dbReference type="GO" id="GO:0042803">
    <property type="term" value="F:protein homodimerization activity"/>
    <property type="evidence" value="ECO:0007669"/>
    <property type="project" value="InterPro"/>
</dbReference>
<keyword evidence="5 10" id="KW-0346">Stress response</keyword>
<keyword evidence="6 10" id="KW-0143">Chaperone</keyword>
<proteinExistence type="inferred from homology"/>
<dbReference type="PANTHER" id="PTHR21237:SF23">
    <property type="entry name" value="GRPE PROTEIN HOMOLOG, MITOCHONDRIAL"/>
    <property type="match status" value="1"/>
</dbReference>
<dbReference type="InterPro" id="IPR000740">
    <property type="entry name" value="GrpE"/>
</dbReference>
<dbReference type="FunFam" id="2.30.22.10:FF:000001">
    <property type="entry name" value="Protein GrpE"/>
    <property type="match status" value="1"/>
</dbReference>
<reference evidence="14" key="1">
    <citation type="journal article" date="2020" name="mSystems">
        <title>Genome- and Community-Level Interaction Insights into Carbon Utilization and Element Cycling Functions of Hydrothermarchaeota in Hydrothermal Sediment.</title>
        <authorList>
            <person name="Zhou Z."/>
            <person name="Liu Y."/>
            <person name="Xu W."/>
            <person name="Pan J."/>
            <person name="Luo Z.H."/>
            <person name="Li M."/>
        </authorList>
    </citation>
    <scope>NUCLEOTIDE SEQUENCE [LARGE SCALE GENOMIC DNA]</scope>
    <source>
        <strain evidence="14">SpSt-143</strain>
    </source>
</reference>
<sequence>MEPKDVQSPQTHTEPPLESQLSDTTAPGSLSEETSALTARIQQLEAELAQLQDKFLRTAAELQNYRRRVEQEKQQLLELGKAAALRPLLDVLDDLERSLAAAQQTEGQDVETVLRQLREGVSLVYRKFLDELARLGVQPIEATGKPFDPILHEALLQQPAPEGAVPGTVLEEIQKGYLLGERVLRHSRVVVAAPPDGKEQPVS</sequence>
<evidence type="ECO:0000256" key="2">
    <source>
        <dbReference type="ARBA" id="ARBA00009054"/>
    </source>
</evidence>
<dbReference type="Gene3D" id="2.30.22.10">
    <property type="entry name" value="Head domain of nucleotide exchange factor GrpE"/>
    <property type="match status" value="1"/>
</dbReference>
<dbReference type="GO" id="GO:0006457">
    <property type="term" value="P:protein folding"/>
    <property type="evidence" value="ECO:0007669"/>
    <property type="project" value="InterPro"/>
</dbReference>
<evidence type="ECO:0000256" key="1">
    <source>
        <dbReference type="ARBA" id="ARBA00004496"/>
    </source>
</evidence>
<dbReference type="GO" id="GO:0005737">
    <property type="term" value="C:cytoplasm"/>
    <property type="evidence" value="ECO:0007669"/>
    <property type="project" value="UniProtKB-SubCell"/>
</dbReference>
<evidence type="ECO:0000256" key="4">
    <source>
        <dbReference type="ARBA" id="ARBA00022490"/>
    </source>
</evidence>
<comment type="caution">
    <text evidence="14">The sequence shown here is derived from an EMBL/GenBank/DDBJ whole genome shotgun (WGS) entry which is preliminary data.</text>
</comment>
<dbReference type="Gene3D" id="3.90.20.20">
    <property type="match status" value="1"/>
</dbReference>
<accession>A0A7V2AZZ9</accession>
<gene>
    <name evidence="10 14" type="primary">grpE</name>
    <name evidence="14" type="ORF">ENO59_04470</name>
</gene>
<protein>
    <recommendedName>
        <fullName evidence="8 10">Protein GrpE</fullName>
    </recommendedName>
    <alternativeName>
        <fullName evidence="9 10">HSP-70 cofactor</fullName>
    </alternativeName>
</protein>
<evidence type="ECO:0000256" key="13">
    <source>
        <dbReference type="SAM" id="MobiDB-lite"/>
    </source>
</evidence>
<dbReference type="AlphaFoldDB" id="A0A7V2AZZ9"/>
<keyword evidence="4 10" id="KW-0963">Cytoplasm</keyword>
<dbReference type="CDD" id="cd00446">
    <property type="entry name" value="GrpE"/>
    <property type="match status" value="1"/>
</dbReference>
<evidence type="ECO:0000256" key="9">
    <source>
        <dbReference type="ARBA" id="ARBA00076414"/>
    </source>
</evidence>
<evidence type="ECO:0000256" key="6">
    <source>
        <dbReference type="ARBA" id="ARBA00023186"/>
    </source>
</evidence>
<dbReference type="SUPFAM" id="SSF58014">
    <property type="entry name" value="Coiled-coil domain of nucleotide exchange factor GrpE"/>
    <property type="match status" value="1"/>
</dbReference>
<evidence type="ECO:0000313" key="14">
    <source>
        <dbReference type="EMBL" id="HER95755.1"/>
    </source>
</evidence>
<evidence type="ECO:0000256" key="11">
    <source>
        <dbReference type="RuleBase" id="RU000639"/>
    </source>
</evidence>
<feature type="compositionally biased region" description="Polar residues" evidence="13">
    <location>
        <begin position="7"/>
        <end position="36"/>
    </location>
</feature>
<evidence type="ECO:0000256" key="7">
    <source>
        <dbReference type="ARBA" id="ARBA00053401"/>
    </source>
</evidence>
<comment type="similarity">
    <text evidence="2 10 12">Belongs to the GrpE family.</text>
</comment>
<comment type="subunit">
    <text evidence="3 10">Homodimer.</text>
</comment>
<comment type="subcellular location">
    <subcellularLocation>
        <location evidence="1 10">Cytoplasm</location>
    </subcellularLocation>
</comment>